<protein>
    <submittedName>
        <fullName evidence="2">Uncharacterized protein</fullName>
    </submittedName>
</protein>
<dbReference type="eggNOG" id="ENOG502STUS">
    <property type="taxonomic scope" value="Eukaryota"/>
</dbReference>
<evidence type="ECO:0000313" key="2">
    <source>
        <dbReference type="EMBL" id="EME38296.1"/>
    </source>
</evidence>
<reference evidence="3" key="1">
    <citation type="journal article" date="2012" name="PLoS Genet.">
        <title>The genomes of the fungal plant pathogens Cladosporium fulvum and Dothistroma septosporum reveal adaptation to different hosts and lifestyles but also signatures of common ancestry.</title>
        <authorList>
            <person name="de Wit P.J.G.M."/>
            <person name="van der Burgt A."/>
            <person name="Oekmen B."/>
            <person name="Stergiopoulos I."/>
            <person name="Abd-Elsalam K.A."/>
            <person name="Aerts A.L."/>
            <person name="Bahkali A.H."/>
            <person name="Beenen H.G."/>
            <person name="Chettri P."/>
            <person name="Cox M.P."/>
            <person name="Datema E."/>
            <person name="de Vries R.P."/>
            <person name="Dhillon B."/>
            <person name="Ganley A.R."/>
            <person name="Griffiths S.A."/>
            <person name="Guo Y."/>
            <person name="Hamelin R.C."/>
            <person name="Henrissat B."/>
            <person name="Kabir M.S."/>
            <person name="Jashni M.K."/>
            <person name="Kema G."/>
            <person name="Klaubauf S."/>
            <person name="Lapidus A."/>
            <person name="Levasseur A."/>
            <person name="Lindquist E."/>
            <person name="Mehrabi R."/>
            <person name="Ohm R.A."/>
            <person name="Owen T.J."/>
            <person name="Salamov A."/>
            <person name="Schwelm A."/>
            <person name="Schijlen E."/>
            <person name="Sun H."/>
            <person name="van den Burg H.A."/>
            <person name="van Ham R.C.H.J."/>
            <person name="Zhang S."/>
            <person name="Goodwin S.B."/>
            <person name="Grigoriev I.V."/>
            <person name="Collemare J."/>
            <person name="Bradshaw R.E."/>
        </authorList>
    </citation>
    <scope>NUCLEOTIDE SEQUENCE [LARGE SCALE GENOMIC DNA]</scope>
    <source>
        <strain evidence="3">NZE10 / CBS 128990</strain>
    </source>
</reference>
<feature type="compositionally biased region" description="Low complexity" evidence="1">
    <location>
        <begin position="20"/>
        <end position="47"/>
    </location>
</feature>
<gene>
    <name evidence="2" type="ORF">DOTSEDRAFT_29360</name>
</gene>
<dbReference type="STRING" id="675120.N1PBN4"/>
<evidence type="ECO:0000256" key="1">
    <source>
        <dbReference type="SAM" id="MobiDB-lite"/>
    </source>
</evidence>
<name>N1PBN4_DOTSN</name>
<dbReference type="OMA" id="SWGDMVR"/>
<proteinExistence type="predicted"/>
<sequence length="241" mass="24643">MSNPKAKQLPPPQTKPPHSKPSQPKSQLTKNPAAKPPAAVKQVAKAPSGPSRPIGGGARPAPRSALSTSKSGPPVATKTPAIKPSVPPPQEREGNWVSKTIQNSVAGVGSYAGGFFNSIGASVNKVGEGVGSQYVHDVPLPSDEQGRYRHVRLYHTKIKEIKDRQHKGTQISDRTRGWGQGVAGYGNNIKDAVGVGGPRVATGGNPLGIAGMGSSQNSSGGKPVQAVRSAGKGGGSNPLGL</sequence>
<evidence type="ECO:0000313" key="3">
    <source>
        <dbReference type="Proteomes" id="UP000016933"/>
    </source>
</evidence>
<keyword evidence="3" id="KW-1185">Reference proteome</keyword>
<organism evidence="2 3">
    <name type="scientific">Dothistroma septosporum (strain NZE10 / CBS 128990)</name>
    <name type="common">Red band needle blight fungus</name>
    <name type="synonym">Mycosphaerella pini</name>
    <dbReference type="NCBI Taxonomy" id="675120"/>
    <lineage>
        <taxon>Eukaryota</taxon>
        <taxon>Fungi</taxon>
        <taxon>Dikarya</taxon>
        <taxon>Ascomycota</taxon>
        <taxon>Pezizomycotina</taxon>
        <taxon>Dothideomycetes</taxon>
        <taxon>Dothideomycetidae</taxon>
        <taxon>Mycosphaerellales</taxon>
        <taxon>Mycosphaerellaceae</taxon>
        <taxon>Dothistroma</taxon>
    </lineage>
</organism>
<feature type="region of interest" description="Disordered" evidence="1">
    <location>
        <begin position="203"/>
        <end position="241"/>
    </location>
</feature>
<dbReference type="Proteomes" id="UP000016933">
    <property type="component" value="Unassembled WGS sequence"/>
</dbReference>
<dbReference type="HOGENOM" id="CLU_1151773_0_0_1"/>
<feature type="compositionally biased region" description="Gly residues" evidence="1">
    <location>
        <begin position="231"/>
        <end position="241"/>
    </location>
</feature>
<reference evidence="2 3" key="2">
    <citation type="journal article" date="2012" name="PLoS Pathog.">
        <title>Diverse lifestyles and strategies of plant pathogenesis encoded in the genomes of eighteen Dothideomycetes fungi.</title>
        <authorList>
            <person name="Ohm R.A."/>
            <person name="Feau N."/>
            <person name="Henrissat B."/>
            <person name="Schoch C.L."/>
            <person name="Horwitz B.A."/>
            <person name="Barry K.W."/>
            <person name="Condon B.J."/>
            <person name="Copeland A.C."/>
            <person name="Dhillon B."/>
            <person name="Glaser F."/>
            <person name="Hesse C.N."/>
            <person name="Kosti I."/>
            <person name="LaButti K."/>
            <person name="Lindquist E.A."/>
            <person name="Lucas S."/>
            <person name="Salamov A.A."/>
            <person name="Bradshaw R.E."/>
            <person name="Ciuffetti L."/>
            <person name="Hamelin R.C."/>
            <person name="Kema G.H.J."/>
            <person name="Lawrence C."/>
            <person name="Scott J.A."/>
            <person name="Spatafora J.W."/>
            <person name="Turgeon B.G."/>
            <person name="de Wit P.J.G.M."/>
            <person name="Zhong S."/>
            <person name="Goodwin S.B."/>
            <person name="Grigoriev I.V."/>
        </authorList>
    </citation>
    <scope>NUCLEOTIDE SEQUENCE [LARGE SCALE GENOMIC DNA]</scope>
    <source>
        <strain evidence="3">NZE10 / CBS 128990</strain>
    </source>
</reference>
<feature type="region of interest" description="Disordered" evidence="1">
    <location>
        <begin position="1"/>
        <end position="98"/>
    </location>
</feature>
<accession>N1PBN4</accession>
<dbReference type="AlphaFoldDB" id="N1PBN4"/>
<dbReference type="OrthoDB" id="3791134at2759"/>
<dbReference type="EMBL" id="KB446547">
    <property type="protein sequence ID" value="EME38296.1"/>
    <property type="molecule type" value="Genomic_DNA"/>
</dbReference>